<feature type="domain" description="DUF1023" evidence="1">
    <location>
        <begin position="172"/>
        <end position="345"/>
    </location>
</feature>
<dbReference type="Proteomes" id="UP000231791">
    <property type="component" value="Chromosome"/>
</dbReference>
<dbReference type="EMBL" id="CP024985">
    <property type="protein sequence ID" value="ATZ26867.1"/>
    <property type="molecule type" value="Genomic_DNA"/>
</dbReference>
<protein>
    <recommendedName>
        <fullName evidence="1">DUF1023 domain-containing protein</fullName>
    </recommendedName>
</protein>
<name>A0A2K8PJH6_STRLA</name>
<organism evidence="2 3">
    <name type="scientific">Streptomyces lavendulae subsp. lavendulae</name>
    <dbReference type="NCBI Taxonomy" id="58340"/>
    <lineage>
        <taxon>Bacteria</taxon>
        <taxon>Bacillati</taxon>
        <taxon>Actinomycetota</taxon>
        <taxon>Actinomycetes</taxon>
        <taxon>Kitasatosporales</taxon>
        <taxon>Streptomycetaceae</taxon>
        <taxon>Streptomyces</taxon>
    </lineage>
</organism>
<dbReference type="InterPro" id="IPR029058">
    <property type="entry name" value="AB_hydrolase_fold"/>
</dbReference>
<keyword evidence="3" id="KW-1185">Reference proteome</keyword>
<sequence>MNLPGRHAPPAVEADDNADALARPAALRMMLALAVVFLMLATTGWTAVHPPEAGTAPRAAALAAWSAARIDGRAVPAADAPVRTVARFFADLDTAQRARLADGFPLVVGNLDGVPAETRYRANRNSLVQAARVEEARGRDVALTPADRSTAVRRAHRFESLAEPGRQIFVFDPTGAGLAAEVFGDLRTARRVSVIVPGVDTDAVTFERSTRRLTAPVGMAQSLYEAERAARPGEQNAVIAWAGYTAPTGLGVDAATGRLAVQGATRLEALTAALPGNASVALFCHSYGSVVCGVAAHRLPDRVTDLVVAGSPGMRAENAADLHTSARVWAMRDEGDWIADVPHLEVGGLGHGADPVSPTFGARLLSSAGARSHTGYFEPGTSSLDNFAKIGTGTFGSVACASGADDCRRGISAPEGS</sequence>
<evidence type="ECO:0000313" key="2">
    <source>
        <dbReference type="EMBL" id="ATZ26867.1"/>
    </source>
</evidence>
<dbReference type="SUPFAM" id="SSF53474">
    <property type="entry name" value="alpha/beta-Hydrolases"/>
    <property type="match status" value="1"/>
</dbReference>
<evidence type="ECO:0000259" key="1">
    <source>
        <dbReference type="Pfam" id="PF06259"/>
    </source>
</evidence>
<dbReference type="Pfam" id="PF06259">
    <property type="entry name" value="Abhydrolase_8"/>
    <property type="match status" value="1"/>
</dbReference>
<dbReference type="AlphaFoldDB" id="A0A2K8PJH6"/>
<dbReference type="InterPro" id="IPR010427">
    <property type="entry name" value="DUF1023"/>
</dbReference>
<gene>
    <name evidence="2" type="ORF">SLAV_25365</name>
</gene>
<proteinExistence type="predicted"/>
<reference evidence="2 3" key="1">
    <citation type="submission" date="2017-11" db="EMBL/GenBank/DDBJ databases">
        <title>Complete genome sequence of Streptomyces lavendulae subsp. lavendulae CCM 3239 (formerly 'Streptomyces aureofaciens CCM 3239'), the producer of the angucycline-type antibiotic auricin.</title>
        <authorList>
            <person name="Busche T."/>
            <person name="Novakova R."/>
            <person name="Al'Dilaimi A."/>
            <person name="Homerova D."/>
            <person name="Feckova L."/>
            <person name="Rezuchova B."/>
            <person name="Mingyar E."/>
            <person name="Csolleiova D."/>
            <person name="Bekeova C."/>
            <person name="Winkler A."/>
            <person name="Sevcikova B."/>
            <person name="Kalinowski J."/>
            <person name="Kormanec J."/>
            <person name="Ruckert C."/>
        </authorList>
    </citation>
    <scope>NUCLEOTIDE SEQUENCE [LARGE SCALE GENOMIC DNA]</scope>
    <source>
        <strain evidence="2 3">CCM 3239</strain>
    </source>
</reference>
<accession>A0A2K8PJH6</accession>
<dbReference type="KEGG" id="slx:SLAV_25365"/>
<evidence type="ECO:0000313" key="3">
    <source>
        <dbReference type="Proteomes" id="UP000231791"/>
    </source>
</evidence>
<dbReference type="Gene3D" id="3.40.50.1820">
    <property type="entry name" value="alpha/beta hydrolase"/>
    <property type="match status" value="1"/>
</dbReference>